<organism evidence="1 2">
    <name type="scientific">Methanococcoides methylutens</name>
    <dbReference type="NCBI Taxonomy" id="2226"/>
    <lineage>
        <taxon>Archaea</taxon>
        <taxon>Methanobacteriati</taxon>
        <taxon>Methanobacteriota</taxon>
        <taxon>Stenosarchaea group</taxon>
        <taxon>Methanomicrobia</taxon>
        <taxon>Methanosarcinales</taxon>
        <taxon>Methanosarcinaceae</taxon>
        <taxon>Methanococcoides</taxon>
    </lineage>
</organism>
<evidence type="ECO:0000313" key="1">
    <source>
        <dbReference type="EMBL" id="KGK98994.1"/>
    </source>
</evidence>
<proteinExistence type="predicted"/>
<protein>
    <submittedName>
        <fullName evidence="1">Uncharacterized protein</fullName>
    </submittedName>
</protein>
<dbReference type="EMBL" id="JRHO01000009">
    <property type="protein sequence ID" value="KGK98994.1"/>
    <property type="molecule type" value="Genomic_DNA"/>
</dbReference>
<reference evidence="1 2" key="1">
    <citation type="submission" date="2014-09" db="EMBL/GenBank/DDBJ databases">
        <title>Draft genome sequence of an obligately methylotrophic methanogen, Methanococcoides methylutens, isolated from marine sediment.</title>
        <authorList>
            <person name="Guan Y."/>
            <person name="Ngugi D.K."/>
            <person name="Blom J."/>
            <person name="Ali S."/>
            <person name="Ferry J.G."/>
            <person name="Stingl U."/>
        </authorList>
    </citation>
    <scope>NUCLEOTIDE SEQUENCE [LARGE SCALE GENOMIC DNA]</scope>
    <source>
        <strain evidence="1 2">DSM 2657</strain>
    </source>
</reference>
<dbReference type="RefSeq" id="WP_048193425.1">
    <property type="nucleotide sequence ID" value="NZ_CAAGSM010000002.1"/>
</dbReference>
<dbReference type="Proteomes" id="UP000029859">
    <property type="component" value="Unassembled WGS sequence"/>
</dbReference>
<dbReference type="AlphaFoldDB" id="A0A099T270"/>
<sequence length="187" mass="20356">MKLKLFLALLVVVGMMGPTLAAGDDAEQSNESVEEQLPGRVLTPDEVMVVFGNSTWVLPDDMLAEFERETPESIERKKALEEKIQKNMIKKPLTPEEIADINANAPEGMFLVSGIEDVSMNGASSGNTEIENARVKGDAIIISWAISTHSLNSNLTNNSATAFVPNVLEVLRETGIRIGMQVQTTRS</sequence>
<comment type="caution">
    <text evidence="1">The sequence shown here is derived from an EMBL/GenBank/DDBJ whole genome shotgun (WGS) entry which is preliminary data.</text>
</comment>
<dbReference type="OrthoDB" id="379836at2157"/>
<gene>
    <name evidence="1" type="ORF">LI82_02865</name>
</gene>
<evidence type="ECO:0000313" key="2">
    <source>
        <dbReference type="Proteomes" id="UP000029859"/>
    </source>
</evidence>
<accession>A0A099T270</accession>
<keyword evidence="2" id="KW-1185">Reference proteome</keyword>
<name>A0A099T270_METMT</name>